<dbReference type="EMBL" id="ADBJ01000044">
    <property type="protein sequence ID" value="EFA76867.1"/>
    <property type="molecule type" value="Genomic_DNA"/>
</dbReference>
<feature type="compositionally biased region" description="Low complexity" evidence="1">
    <location>
        <begin position="1"/>
        <end position="47"/>
    </location>
</feature>
<dbReference type="FunCoup" id="D3BNU8">
    <property type="interactions" value="3"/>
</dbReference>
<name>D3BNU8_HETP5</name>
<dbReference type="InParanoid" id="D3BNU8"/>
<evidence type="ECO:0000313" key="2">
    <source>
        <dbReference type="EMBL" id="EFA76867.1"/>
    </source>
</evidence>
<dbReference type="Pfam" id="PF15019">
    <property type="entry name" value="C9orf72-like"/>
    <property type="match status" value="1"/>
</dbReference>
<dbReference type="GeneID" id="31365094"/>
<proteinExistence type="predicted"/>
<dbReference type="PANTHER" id="PTHR31855">
    <property type="entry name" value="GUANINE NUCLEOTIDE EXCHANGE C9ORF72"/>
    <property type="match status" value="1"/>
</dbReference>
<dbReference type="GO" id="GO:0006914">
    <property type="term" value="P:autophagy"/>
    <property type="evidence" value="ECO:0007669"/>
    <property type="project" value="TreeGrafter"/>
</dbReference>
<evidence type="ECO:0000256" key="1">
    <source>
        <dbReference type="SAM" id="MobiDB-lite"/>
    </source>
</evidence>
<reference evidence="2 3" key="1">
    <citation type="journal article" date="2011" name="Genome Res.">
        <title>Phylogeny-wide analysis of social amoeba genomes highlights ancient origins for complex intercellular communication.</title>
        <authorList>
            <person name="Heidel A.J."/>
            <person name="Lawal H.M."/>
            <person name="Felder M."/>
            <person name="Schilde C."/>
            <person name="Helps N.R."/>
            <person name="Tunggal B."/>
            <person name="Rivero F."/>
            <person name="John U."/>
            <person name="Schleicher M."/>
            <person name="Eichinger L."/>
            <person name="Platzer M."/>
            <person name="Noegel A.A."/>
            <person name="Schaap P."/>
            <person name="Gloeckner G."/>
        </authorList>
    </citation>
    <scope>NUCLEOTIDE SEQUENCE [LARGE SCALE GENOMIC DNA]</scope>
    <source>
        <strain evidence="3">ATCC 26659 / Pp 5 / PN500</strain>
    </source>
</reference>
<dbReference type="GO" id="GO:0006897">
    <property type="term" value="P:endocytosis"/>
    <property type="evidence" value="ECO:0007669"/>
    <property type="project" value="TreeGrafter"/>
</dbReference>
<dbReference type="GO" id="GO:0005776">
    <property type="term" value="C:autophagosome"/>
    <property type="evidence" value="ECO:0007669"/>
    <property type="project" value="TreeGrafter"/>
</dbReference>
<dbReference type="PANTHER" id="PTHR31855:SF2">
    <property type="entry name" value="GUANINE NUCLEOTIDE EXCHANGE FACTOR C9ORF72"/>
    <property type="match status" value="1"/>
</dbReference>
<protein>
    <submittedName>
        <fullName evidence="2">Uncharacterized protein</fullName>
    </submittedName>
</protein>
<sequence length="375" mass="42444">MNDNSLGGSGSSQNGGSMNYNHGNLQSSGNSNTHHNNHNSGGTLTTSFGSASGRDNHHQQQLQQQQLQQQYFQLQPITHTNNNPNEFLKNPNIFKRVYDELKQTPKPTHPIPPEFPLSKQNTAPIKLNLMDGHPPQVVCGAQLSIWHDTAGPGIEQFWSTGNENSMNLAPDFLTFIARQTLCGYDISMESEEMRFNIYPEQNEYDLASFTSELINVCTNFENVFSAGYPHVEISQTFFMESTIPSPQDLDFLIRAISSHIITSGSTVVVGSKHNEILKWLDTLYMFLTPNERYISSRQVNSHEMIPDLMIQGLLNVNQKQIEEKLPFSLRPTTVIDIDKKEVYHTDILHQYTSFREDFLIISSPSEYSTLTILKD</sequence>
<evidence type="ECO:0000313" key="3">
    <source>
        <dbReference type="Proteomes" id="UP000001396"/>
    </source>
</evidence>
<keyword evidence="3" id="KW-1185">Reference proteome</keyword>
<organism evidence="2 3">
    <name type="scientific">Heterostelium pallidum (strain ATCC 26659 / Pp 5 / PN500)</name>
    <name type="common">Cellular slime mold</name>
    <name type="synonym">Polysphondylium pallidum</name>
    <dbReference type="NCBI Taxonomy" id="670386"/>
    <lineage>
        <taxon>Eukaryota</taxon>
        <taxon>Amoebozoa</taxon>
        <taxon>Evosea</taxon>
        <taxon>Eumycetozoa</taxon>
        <taxon>Dictyostelia</taxon>
        <taxon>Acytosteliales</taxon>
        <taxon>Acytosteliaceae</taxon>
        <taxon>Heterostelium</taxon>
    </lineage>
</organism>
<dbReference type="GO" id="GO:0005085">
    <property type="term" value="F:guanyl-nucleotide exchange factor activity"/>
    <property type="evidence" value="ECO:0007669"/>
    <property type="project" value="InterPro"/>
</dbReference>
<dbReference type="InterPro" id="IPR027819">
    <property type="entry name" value="C9orf72"/>
</dbReference>
<gene>
    <name evidence="2" type="ORF">PPL_09619</name>
</gene>
<dbReference type="Proteomes" id="UP000001396">
    <property type="component" value="Unassembled WGS sequence"/>
</dbReference>
<feature type="region of interest" description="Disordered" evidence="1">
    <location>
        <begin position="1"/>
        <end position="67"/>
    </location>
</feature>
<dbReference type="PROSITE" id="PS51835">
    <property type="entry name" value="DENN_C9ORF72"/>
    <property type="match status" value="1"/>
</dbReference>
<dbReference type="GO" id="GO:0005768">
    <property type="term" value="C:endosome"/>
    <property type="evidence" value="ECO:0007669"/>
    <property type="project" value="TreeGrafter"/>
</dbReference>
<comment type="caution">
    <text evidence="2">The sequence shown here is derived from an EMBL/GenBank/DDBJ whole genome shotgun (WGS) entry which is preliminary data.</text>
</comment>
<accession>D3BNU8</accession>
<dbReference type="AlphaFoldDB" id="D3BNU8"/>
<dbReference type="RefSeq" id="XP_020428999.1">
    <property type="nucleotide sequence ID" value="XM_020580412.1"/>
</dbReference>